<feature type="transmembrane region" description="Helical" evidence="1">
    <location>
        <begin position="102"/>
        <end position="120"/>
    </location>
</feature>
<keyword evidence="1" id="KW-0472">Membrane</keyword>
<accession>A0A7S0P7F8</accession>
<sequence length="121" mass="13431">MSILTTENYINACAFVMAAYGLQFLLMPAKIITDHFKATTSAITLFTARGTAGPMIAVAYAMHKMQDLQFTVATIALIAFLYPFNAKYGIFQKLKCKYPMHYVPEGLMTTLITTGIYLLAQ</sequence>
<organism evidence="2">
    <name type="scientific">Minchinia chitonis</name>
    <dbReference type="NCBI Taxonomy" id="262233"/>
    <lineage>
        <taxon>Eukaryota</taxon>
        <taxon>Sar</taxon>
        <taxon>Rhizaria</taxon>
        <taxon>Endomyxa</taxon>
        <taxon>Ascetosporea</taxon>
        <taxon>Haplosporida</taxon>
        <taxon>Haplosporidiidae</taxon>
        <taxon>Minchinia</taxon>
    </lineage>
</organism>
<proteinExistence type="predicted"/>
<feature type="transmembrane region" description="Helical" evidence="1">
    <location>
        <begin position="68"/>
        <end position="90"/>
    </location>
</feature>
<feature type="transmembrane region" description="Helical" evidence="1">
    <location>
        <begin position="6"/>
        <end position="26"/>
    </location>
</feature>
<gene>
    <name evidence="2" type="ORF">MCHI0186_LOCUS166</name>
</gene>
<keyword evidence="1" id="KW-0812">Transmembrane</keyword>
<dbReference type="AlphaFoldDB" id="A0A7S0P7F8"/>
<protein>
    <submittedName>
        <fullName evidence="2">Uncharacterized protein</fullName>
    </submittedName>
</protein>
<evidence type="ECO:0000313" key="2">
    <source>
        <dbReference type="EMBL" id="CAD8555224.1"/>
    </source>
</evidence>
<keyword evidence="1" id="KW-1133">Transmembrane helix</keyword>
<dbReference type="EMBL" id="HBES01000456">
    <property type="protein sequence ID" value="CAD8555224.1"/>
    <property type="molecule type" value="Transcribed_RNA"/>
</dbReference>
<feature type="transmembrane region" description="Helical" evidence="1">
    <location>
        <begin position="38"/>
        <end position="62"/>
    </location>
</feature>
<reference evidence="2" key="1">
    <citation type="submission" date="2021-01" db="EMBL/GenBank/DDBJ databases">
        <authorList>
            <person name="Corre E."/>
            <person name="Pelletier E."/>
            <person name="Niang G."/>
            <person name="Scheremetjew M."/>
            <person name="Finn R."/>
            <person name="Kale V."/>
            <person name="Holt S."/>
            <person name="Cochrane G."/>
            <person name="Meng A."/>
            <person name="Brown T."/>
            <person name="Cohen L."/>
        </authorList>
    </citation>
    <scope>NUCLEOTIDE SEQUENCE</scope>
</reference>
<name>A0A7S0P7F8_9EUKA</name>
<evidence type="ECO:0000256" key="1">
    <source>
        <dbReference type="SAM" id="Phobius"/>
    </source>
</evidence>